<organism evidence="2 3">
    <name type="scientific">Providencia heimbachae ATCC 35613</name>
    <dbReference type="NCBI Taxonomy" id="1354272"/>
    <lineage>
        <taxon>Bacteria</taxon>
        <taxon>Pseudomonadati</taxon>
        <taxon>Pseudomonadota</taxon>
        <taxon>Gammaproteobacteria</taxon>
        <taxon>Enterobacterales</taxon>
        <taxon>Morganellaceae</taxon>
        <taxon>Providencia</taxon>
    </lineage>
</organism>
<dbReference type="OrthoDB" id="9803036at2"/>
<gene>
    <name evidence="2" type="ORF">M998_2353</name>
</gene>
<dbReference type="Pfam" id="PF00132">
    <property type="entry name" value="Hexapep"/>
    <property type="match status" value="2"/>
</dbReference>
<dbReference type="InterPro" id="IPR050484">
    <property type="entry name" value="Transf_Hexapept/Carb_Anhydrase"/>
</dbReference>
<evidence type="ECO:0000256" key="1">
    <source>
        <dbReference type="ARBA" id="ARBA00007274"/>
    </source>
</evidence>
<dbReference type="SUPFAM" id="SSF51161">
    <property type="entry name" value="Trimeric LpxA-like enzymes"/>
    <property type="match status" value="1"/>
</dbReference>
<dbReference type="RefSeq" id="WP_068909010.1">
    <property type="nucleotide sequence ID" value="NZ_LXEW01000034.1"/>
</dbReference>
<dbReference type="Gene3D" id="2.160.10.10">
    <property type="entry name" value="Hexapeptide repeat proteins"/>
    <property type="match status" value="1"/>
</dbReference>
<dbReference type="NCBIfam" id="TIGR02287">
    <property type="entry name" value="PaaY"/>
    <property type="match status" value="1"/>
</dbReference>
<evidence type="ECO:0000313" key="3">
    <source>
        <dbReference type="Proteomes" id="UP000078224"/>
    </source>
</evidence>
<dbReference type="InterPro" id="IPR001451">
    <property type="entry name" value="Hexapep"/>
</dbReference>
<accession>A0A1B7JTG9</accession>
<dbReference type="PANTHER" id="PTHR13061:SF29">
    <property type="entry name" value="GAMMA CARBONIC ANHYDRASE-LIKE 1, MITOCHONDRIAL-RELATED"/>
    <property type="match status" value="1"/>
</dbReference>
<comment type="similarity">
    <text evidence="1">Belongs to the transferase hexapeptide repeat family.</text>
</comment>
<reference evidence="2 3" key="1">
    <citation type="submission" date="2016-04" db="EMBL/GenBank/DDBJ databases">
        <title>ATOL: Assembling a taxonomically balanced genome-scale reconstruction of the evolutionary history of the Enterobacteriaceae.</title>
        <authorList>
            <person name="Plunkett G.III."/>
            <person name="Neeno-Eckwall E.C."/>
            <person name="Glasner J.D."/>
            <person name="Perna N.T."/>
        </authorList>
    </citation>
    <scope>NUCLEOTIDE SEQUENCE [LARGE SCALE GENOMIC DNA]</scope>
    <source>
        <strain evidence="2 3">ATCC 35613</strain>
    </source>
</reference>
<dbReference type="EMBL" id="LXEW01000034">
    <property type="protein sequence ID" value="OAT51014.1"/>
    <property type="molecule type" value="Genomic_DNA"/>
</dbReference>
<dbReference type="CDD" id="cd04745">
    <property type="entry name" value="LbH_paaY_like"/>
    <property type="match status" value="1"/>
</dbReference>
<dbReference type="PANTHER" id="PTHR13061">
    <property type="entry name" value="DYNACTIN SUBUNIT P25"/>
    <property type="match status" value="1"/>
</dbReference>
<protein>
    <submittedName>
        <fullName evidence="2">PaaY family phenylacetic acid degradation protein</fullName>
    </submittedName>
</protein>
<keyword evidence="3" id="KW-1185">Reference proteome</keyword>
<comment type="caution">
    <text evidence="2">The sequence shown here is derived from an EMBL/GenBank/DDBJ whole genome shotgun (WGS) entry which is preliminary data.</text>
</comment>
<proteinExistence type="inferred from homology"/>
<dbReference type="Proteomes" id="UP000078224">
    <property type="component" value="Unassembled WGS sequence"/>
</dbReference>
<dbReference type="FunFam" id="2.160.10.10:FF:000012">
    <property type="entry name" value="Carnitine operon protein CaiE"/>
    <property type="match status" value="1"/>
</dbReference>
<sequence>MPFYQIDGITPVVSPDSFVHPTAVIIGDVIIGKNVYIGPNASLRGDFGRLIIKDGANIQDNCVMHGFPQFDTIVEEDGHIGHGAILHGCHIKRNVLVGMNSVIMDGAIIGENSIVGACAFVKAETNFPENVLIVGTPAKVLRSLTEQEIAWKSSGTKDYQQLVTRCLDSFKQIEPLSEVEVNRPQLKFENIIPKSMLSSK</sequence>
<dbReference type="PATRIC" id="fig|1354272.4.peg.2394"/>
<dbReference type="InterPro" id="IPR011974">
    <property type="entry name" value="PaaY"/>
</dbReference>
<evidence type="ECO:0000313" key="2">
    <source>
        <dbReference type="EMBL" id="OAT51014.1"/>
    </source>
</evidence>
<dbReference type="InterPro" id="IPR011004">
    <property type="entry name" value="Trimer_LpxA-like_sf"/>
</dbReference>
<name>A0A1B7JTG9_9GAMM</name>
<dbReference type="AlphaFoldDB" id="A0A1B7JTG9"/>